<name>A0A0P0P4S5_9CAUL</name>
<evidence type="ECO:0000256" key="1">
    <source>
        <dbReference type="ARBA" id="ARBA00038115"/>
    </source>
</evidence>
<feature type="domain" description="AB hydrolase-1" evidence="3">
    <location>
        <begin position="56"/>
        <end position="156"/>
    </location>
</feature>
<proteinExistence type="inferred from homology"/>
<comment type="similarity">
    <text evidence="1">Belongs to the AB hydrolase superfamily. FUS2 hydrolase family.</text>
</comment>
<feature type="transmembrane region" description="Helical" evidence="2">
    <location>
        <begin position="358"/>
        <end position="375"/>
    </location>
</feature>
<dbReference type="InterPro" id="IPR029058">
    <property type="entry name" value="AB_hydrolase_fold"/>
</dbReference>
<sequence>MGMVLVLGGSALAWKVQTAGGIRVTEVTFAGTGGTPMSGLLYTPPNATAATPSPGVLAVHGYINSRETQSGFAIEFARRGYVVLALDQTGHGYSGGPAFSNGFGGPDGLKYLRSLPTVDPANIGLEGHSMGGWTVLAAAATMPDAYRSVVLEGSSTGKPFAADGSPVWPRNLALVFSQYDEFSKLMWGVDRAKDVTGSAKLQAVFGATGPVQPGKVYGSVADGTARMLQTPATTHPGDHISPAAIGHALDWFALTLKGGTPRPASDQIWMWKEAGTGIALIGTVVLLLGTFQALLTLKLFAPLRQAIQPTASARDGRWWRGVALSALLPAVTFFPLFILGMVALPANGLLKQAITNQVLTWAVVTASLTLGLAALGKGARPGFSNRWPLSLLIGLISVGVVYGTLELVHRLFLVDFRFWVVALKRLSPAQAGLVLVYVLPLTLAFGVTLRTLLARIPVAGESNLARYGSAVLALSGGFALLLALDYGALFLTGRLPTAFDPLSTVVAIQFLPLTALMAVIGVFTWKRTGGYAVATVICGLLLTWYMVAGTATQVV</sequence>
<dbReference type="STRING" id="69395.AQ619_14250"/>
<reference evidence="4 5" key="1">
    <citation type="submission" date="2015-10" db="EMBL/GenBank/DDBJ databases">
        <title>Conservation of the essential genome among Caulobacter and Brevundimonas species.</title>
        <authorList>
            <person name="Scott D."/>
            <person name="Ely B."/>
        </authorList>
    </citation>
    <scope>NUCLEOTIDE SEQUENCE [LARGE SCALE GENOMIC DNA]</scope>
    <source>
        <strain evidence="4 5">CB4</strain>
    </source>
</reference>
<dbReference type="EMBL" id="CP013002">
    <property type="protein sequence ID" value="ALL15356.1"/>
    <property type="molecule type" value="Genomic_DNA"/>
</dbReference>
<dbReference type="Gene3D" id="3.40.50.1820">
    <property type="entry name" value="alpha/beta hydrolase"/>
    <property type="match status" value="1"/>
</dbReference>
<dbReference type="PANTHER" id="PTHR22946">
    <property type="entry name" value="DIENELACTONE HYDROLASE DOMAIN-CONTAINING PROTEIN-RELATED"/>
    <property type="match status" value="1"/>
</dbReference>
<feature type="transmembrane region" description="Helical" evidence="2">
    <location>
        <begin position="464"/>
        <end position="484"/>
    </location>
</feature>
<feature type="transmembrane region" description="Helical" evidence="2">
    <location>
        <begin position="530"/>
        <end position="547"/>
    </location>
</feature>
<keyword evidence="5" id="KW-1185">Reference proteome</keyword>
<dbReference type="InterPro" id="IPR000073">
    <property type="entry name" value="AB_hydrolase_1"/>
</dbReference>
<evidence type="ECO:0000259" key="3">
    <source>
        <dbReference type="Pfam" id="PF00561"/>
    </source>
</evidence>
<feature type="transmembrane region" description="Helical" evidence="2">
    <location>
        <begin position="429"/>
        <end position="452"/>
    </location>
</feature>
<feature type="transmembrane region" description="Helical" evidence="2">
    <location>
        <begin position="277"/>
        <end position="301"/>
    </location>
</feature>
<evidence type="ECO:0000313" key="4">
    <source>
        <dbReference type="EMBL" id="ALL15356.1"/>
    </source>
</evidence>
<dbReference type="KEGG" id="chq:AQ619_14250"/>
<dbReference type="Proteomes" id="UP000056905">
    <property type="component" value="Chromosome"/>
</dbReference>
<feature type="transmembrane region" description="Helical" evidence="2">
    <location>
        <begin position="504"/>
        <end position="523"/>
    </location>
</feature>
<keyword evidence="2" id="KW-0812">Transmembrane</keyword>
<keyword evidence="2" id="KW-1133">Transmembrane helix</keyword>
<dbReference type="SUPFAM" id="SSF53474">
    <property type="entry name" value="alpha/beta-Hydrolases"/>
    <property type="match status" value="1"/>
</dbReference>
<evidence type="ECO:0000256" key="2">
    <source>
        <dbReference type="SAM" id="Phobius"/>
    </source>
</evidence>
<dbReference type="AlphaFoldDB" id="A0A0P0P4S5"/>
<gene>
    <name evidence="4" type="ORF">AQ619_14250</name>
</gene>
<protein>
    <recommendedName>
        <fullName evidence="3">AB hydrolase-1 domain-containing protein</fullName>
    </recommendedName>
</protein>
<evidence type="ECO:0000313" key="5">
    <source>
        <dbReference type="Proteomes" id="UP000056905"/>
    </source>
</evidence>
<organism evidence="4 5">
    <name type="scientific">Caulobacter henricii</name>
    <dbReference type="NCBI Taxonomy" id="69395"/>
    <lineage>
        <taxon>Bacteria</taxon>
        <taxon>Pseudomonadati</taxon>
        <taxon>Pseudomonadota</taxon>
        <taxon>Alphaproteobacteria</taxon>
        <taxon>Caulobacterales</taxon>
        <taxon>Caulobacteraceae</taxon>
        <taxon>Caulobacter</taxon>
    </lineage>
</organism>
<feature type="transmembrane region" description="Helical" evidence="2">
    <location>
        <begin position="322"/>
        <end position="346"/>
    </location>
</feature>
<dbReference type="Pfam" id="PF00561">
    <property type="entry name" value="Abhydrolase_1"/>
    <property type="match status" value="1"/>
</dbReference>
<dbReference type="InterPro" id="IPR050261">
    <property type="entry name" value="FrsA_esterase"/>
</dbReference>
<accession>A0A0P0P4S5</accession>
<keyword evidence="2" id="KW-0472">Membrane</keyword>
<feature type="transmembrane region" description="Helical" evidence="2">
    <location>
        <begin position="387"/>
        <end position="409"/>
    </location>
</feature>